<keyword evidence="2" id="KW-1185">Reference proteome</keyword>
<sequence>MLIKESWLQDTNPNTLQAASPQAQLPGRLRFPGLKPEPNLSLVKLLMPINLESPEHMLILQKDPVSSTNESAGLSNDPKITGATTAGELQKLPVECRPPKYDQFCNSKREFKSSYFNPANERSPVQDATKNCLTLVDGITQPEENYKSFPMVPSCQELSTQARRLKKLENLYQN</sequence>
<gene>
    <name evidence="1" type="ORF">DSO57_1027820</name>
</gene>
<protein>
    <submittedName>
        <fullName evidence="1">Uncharacterized protein</fullName>
    </submittedName>
</protein>
<accession>A0ACC2UNM9</accession>
<proteinExistence type="predicted"/>
<reference evidence="1" key="1">
    <citation type="submission" date="2022-04" db="EMBL/GenBank/DDBJ databases">
        <title>Genome of the entomopathogenic fungus Entomophthora muscae.</title>
        <authorList>
            <person name="Elya C."/>
            <person name="Lovett B.R."/>
            <person name="Lee E."/>
            <person name="Macias A.M."/>
            <person name="Hajek A.E."/>
            <person name="De Bivort B.L."/>
            <person name="Kasson M.T."/>
            <person name="De Fine Licht H.H."/>
            <person name="Stajich J.E."/>
        </authorList>
    </citation>
    <scope>NUCLEOTIDE SEQUENCE</scope>
    <source>
        <strain evidence="1">Berkeley</strain>
    </source>
</reference>
<organism evidence="1 2">
    <name type="scientific">Entomophthora muscae</name>
    <dbReference type="NCBI Taxonomy" id="34485"/>
    <lineage>
        <taxon>Eukaryota</taxon>
        <taxon>Fungi</taxon>
        <taxon>Fungi incertae sedis</taxon>
        <taxon>Zoopagomycota</taxon>
        <taxon>Entomophthoromycotina</taxon>
        <taxon>Entomophthoromycetes</taxon>
        <taxon>Entomophthorales</taxon>
        <taxon>Entomophthoraceae</taxon>
        <taxon>Entomophthora</taxon>
    </lineage>
</organism>
<dbReference type="EMBL" id="QTSX02000172">
    <property type="protein sequence ID" value="KAJ9087962.1"/>
    <property type="molecule type" value="Genomic_DNA"/>
</dbReference>
<evidence type="ECO:0000313" key="1">
    <source>
        <dbReference type="EMBL" id="KAJ9087962.1"/>
    </source>
</evidence>
<name>A0ACC2UNM9_9FUNG</name>
<dbReference type="Proteomes" id="UP001165960">
    <property type="component" value="Unassembled WGS sequence"/>
</dbReference>
<comment type="caution">
    <text evidence="1">The sequence shown here is derived from an EMBL/GenBank/DDBJ whole genome shotgun (WGS) entry which is preliminary data.</text>
</comment>
<evidence type="ECO:0000313" key="2">
    <source>
        <dbReference type="Proteomes" id="UP001165960"/>
    </source>
</evidence>